<keyword evidence="4" id="KW-1133">Transmembrane helix</keyword>
<feature type="coiled-coil region" evidence="2">
    <location>
        <begin position="904"/>
        <end position="931"/>
    </location>
</feature>
<feature type="transmembrane region" description="Helical" evidence="4">
    <location>
        <begin position="1574"/>
        <end position="1597"/>
    </location>
</feature>
<feature type="region of interest" description="Disordered" evidence="3">
    <location>
        <begin position="751"/>
        <end position="782"/>
    </location>
</feature>
<dbReference type="PANTHER" id="PTHR22775:SF3">
    <property type="entry name" value="SORTING NEXIN-13"/>
    <property type="match status" value="1"/>
</dbReference>
<feature type="domain" description="PXA" evidence="7">
    <location>
        <begin position="113"/>
        <end position="331"/>
    </location>
</feature>
<evidence type="ECO:0000313" key="8">
    <source>
        <dbReference type="EMBL" id="GAA96886.1"/>
    </source>
</evidence>
<dbReference type="Pfam" id="PF08628">
    <property type="entry name" value="Nexin_C"/>
    <property type="match status" value="1"/>
</dbReference>
<dbReference type="InterPro" id="IPR036305">
    <property type="entry name" value="RGS_sf"/>
</dbReference>
<feature type="region of interest" description="Disordered" evidence="3">
    <location>
        <begin position="659"/>
        <end position="697"/>
    </location>
</feature>
<feature type="transmembrane region" description="Helical" evidence="4">
    <location>
        <begin position="1533"/>
        <end position="1553"/>
    </location>
</feature>
<protein>
    <recommendedName>
        <fullName evidence="10">PXA domain-containing protein</fullName>
    </recommendedName>
</protein>
<dbReference type="InterPro" id="IPR003114">
    <property type="entry name" value="Phox_assoc"/>
</dbReference>
<dbReference type="InterPro" id="IPR036871">
    <property type="entry name" value="PX_dom_sf"/>
</dbReference>
<organism evidence="8 9">
    <name type="scientific">Mixia osmundae (strain CBS 9802 / IAM 14324 / JCM 22182 / KY 12970)</name>
    <dbReference type="NCBI Taxonomy" id="764103"/>
    <lineage>
        <taxon>Eukaryota</taxon>
        <taxon>Fungi</taxon>
        <taxon>Dikarya</taxon>
        <taxon>Basidiomycota</taxon>
        <taxon>Pucciniomycotina</taxon>
        <taxon>Mixiomycetes</taxon>
        <taxon>Mixiales</taxon>
        <taxon>Mixiaceae</taxon>
        <taxon>Mixia</taxon>
    </lineage>
</organism>
<dbReference type="PANTHER" id="PTHR22775">
    <property type="entry name" value="SORTING NEXIN"/>
    <property type="match status" value="1"/>
</dbReference>
<dbReference type="InterPro" id="IPR013937">
    <property type="entry name" value="Sorting_nexin_C"/>
</dbReference>
<dbReference type="HOGENOM" id="CLU_002131_1_0_1"/>
<evidence type="ECO:0000256" key="4">
    <source>
        <dbReference type="SAM" id="Phobius"/>
    </source>
</evidence>
<dbReference type="SMART" id="SM00312">
    <property type="entry name" value="PX"/>
    <property type="match status" value="1"/>
</dbReference>
<dbReference type="eggNOG" id="KOG1442">
    <property type="taxonomic scope" value="Eukaryota"/>
</dbReference>
<reference evidence="8 9" key="2">
    <citation type="journal article" date="2012" name="Open Biol.">
        <title>Characteristics of nucleosomes and linker DNA regions on the genome of the basidiomycete Mixia osmundae revealed by mono- and dinucleosome mapping.</title>
        <authorList>
            <person name="Nishida H."/>
            <person name="Kondo S."/>
            <person name="Matsumoto T."/>
            <person name="Suzuki Y."/>
            <person name="Yoshikawa H."/>
            <person name="Taylor T.D."/>
            <person name="Sugiyama J."/>
        </authorList>
    </citation>
    <scope>NUCLEOTIDE SEQUENCE [LARGE SCALE GENOMIC DNA]</scope>
    <source>
        <strain evidence="9">CBS 9802 / IAM 14324 / JCM 22182 / KY 12970</strain>
    </source>
</reference>
<feature type="transmembrane region" description="Helical" evidence="4">
    <location>
        <begin position="1509"/>
        <end position="1527"/>
    </location>
</feature>
<dbReference type="InterPro" id="IPR016137">
    <property type="entry name" value="RGS"/>
</dbReference>
<dbReference type="PROSITE" id="PS50195">
    <property type="entry name" value="PX"/>
    <property type="match status" value="1"/>
</dbReference>
<dbReference type="InParanoid" id="G7E1X3"/>
<proteinExistence type="inferred from homology"/>
<keyword evidence="2" id="KW-0175">Coiled coil</keyword>
<dbReference type="Proteomes" id="UP000009131">
    <property type="component" value="Unassembled WGS sequence"/>
</dbReference>
<evidence type="ECO:0000259" key="5">
    <source>
        <dbReference type="PROSITE" id="PS50132"/>
    </source>
</evidence>
<dbReference type="PROSITE" id="PS51207">
    <property type="entry name" value="PXA"/>
    <property type="match status" value="1"/>
</dbReference>
<dbReference type="GO" id="GO:0035091">
    <property type="term" value="F:phosphatidylinositol binding"/>
    <property type="evidence" value="ECO:0007669"/>
    <property type="project" value="InterPro"/>
</dbReference>
<dbReference type="FunCoup" id="G7E1X3">
    <property type="interactions" value="351"/>
</dbReference>
<dbReference type="SUPFAM" id="SSF64268">
    <property type="entry name" value="PX domain"/>
    <property type="match status" value="1"/>
</dbReference>
<keyword evidence="4" id="KW-0812">Transmembrane</keyword>
<feature type="transmembrane region" description="Helical" evidence="4">
    <location>
        <begin position="1388"/>
        <end position="1408"/>
    </location>
</feature>
<dbReference type="SUPFAM" id="SSF48097">
    <property type="entry name" value="Regulator of G-protein signaling, RGS"/>
    <property type="match status" value="1"/>
</dbReference>
<dbReference type="EMBL" id="BABT02000108">
    <property type="protein sequence ID" value="GAA96886.1"/>
    <property type="molecule type" value="Genomic_DNA"/>
</dbReference>
<feature type="transmembrane region" description="Helical" evidence="4">
    <location>
        <begin position="1420"/>
        <end position="1445"/>
    </location>
</feature>
<sequence>MRPTQALAAAASLLAVLAALLGPFKLLFALLRWSTFAALSWLLLNGLAIILLQYRRTQVRQQAVARGLKASTDGRYDIPPLAFTTPAAWSALQTRLAWADPDETRRPLHPQLSSKVSEEIDTVIKLVIRDFVLKWYDDIVPASAPGRTFPRIIEDIIRHSLTSILQRIDTINITKLIASTVVQRTTDHIEACKAAERDLRDVSDTRTRKRNIKHAEAFTLNTSDSGSEDIELLMAKRYASHLNTTRAHSHNSIKGLHKAIDVAATNTRPSEEAHLRDVVGRLLRSILPDSANQSPTVRIMAREIVACSIVLPVLEMLADPDLWNRLIDDRAGAALREQKMVSQLRQALDAAPIGHRVAADEISHLTNQAQFDAFARSAGRIKQLSELKRLRNDVALGLRRSQLLLQSSTDKSEIDLLRSHIDRLYQVKVKVDDAVRGVEGHRGDTLARAISNTHSAAFNDAARPRLRQILGSASAVSYFMEFMDRRHRALLVQFWLSVEGLKDPLSEVDVAHVNGEESSTLAEDLEMIYRTYFANDQVRSDDIQKLYLLEAFANSETTLADSSRLLKVRDAVVGLQVDVLSQMEESDLSDFQRSELYYKALDALSAAQPTTPDVKLVLPTEASAELSQPSTGIRTPILRALSASTLPLSMLQQTVQARAVSQPLTNRPDSEHAKRDERRDGLARPDTSPTRLSAAVLPPRMSDSIDFLIGSSESAETQQRPPLFTDEKAEQAAAEAQTMRDVQDALTSILASSESSKQAERGRGRPASVRSHASTESVLSRPDTFLVAGLPGSIPTRPAEKRTISDTTNMMSRRDAEAASAPARRKAVFEDFDSDLEDGEEADASQEAVLVNSADDTAASSPDVNRITARIEELQSQSGLIETLLARAELTGNQSEMKILSRSGDALRRELRELNYRLQQIENQRSQSRIRPDRTSISIGSVTQGQANGSTFVLYLIEVRQLANDGSFESGWLCTRRYSEFVTLHATLRAKYASARGIELPSKKVVSSLAATDAFVETRRAGLEKYLKALVCDEQVSQSPELQSFLSRQHISLPNLEKGAAVPVRAASQGVVRQIVRTVTTGIDELFSGPSMIDMIVHRLSQQAADFAGLSGSAADEDGMIAHALQVTQSSNTVGLASSNGEGLTYFTAPICDLLIEVFDLKEKNSWLRRQAILILLQQVLGGTIERKFREAVAALVREDSLLATIGLVKSMMWPGGVLKAPGVPRTPSERLATRDAAYRKLSTLMPDVAANVIGRSNARRGARRVFAAVQYRRLNQHLIYSILDDVIHAAFPEPSFLAELRLLAARQTSMTTMRQRPSGDGTEAAIPLLSPANHDVDEVDNLGRLSSSLSRSPSRSPAGLREAELANGSANGFSSIKAGPPARESTNLQVAGAVTFYMVAALTMIVANKWVLNAVALPLYFLFLQLVVAVILLWMTALFGYYDLPATWNKKVLRGLAPFLTINTLGLALNTFTLQYVDASFYQIARGLVLPFTAILSYHFLTVVPSKATIASIGVVCIGFALGVGFEDMSVSLLGIILGVGSSATTAAHAIAIKRALPVVQNSTMNLVWYANLMTALALLPFAVIVETGGLLSLIAEGGHALYTFVAGTLLTGFFGFAICIAGFISIKVTSPTTHMISSAVRGVLQTFLGVALFHDIVTYGRASGIAVIILGSVLYTWSMSRAPPPPKKPEHVALPGDDEAIEIDTLPKHRSSNEK</sequence>
<feature type="domain" description="PX" evidence="6">
    <location>
        <begin position="933"/>
        <end position="1053"/>
    </location>
</feature>
<evidence type="ECO:0000256" key="2">
    <source>
        <dbReference type="SAM" id="Coils"/>
    </source>
</evidence>
<feature type="transmembrane region" description="Helical" evidence="4">
    <location>
        <begin position="1661"/>
        <end position="1680"/>
    </location>
</feature>
<keyword evidence="4" id="KW-0472">Membrane</keyword>
<dbReference type="OrthoDB" id="120967at2759"/>
<dbReference type="InterPro" id="IPR004853">
    <property type="entry name" value="Sugar_P_trans_dom"/>
</dbReference>
<dbReference type="SMART" id="SM00313">
    <property type="entry name" value="PXA"/>
    <property type="match status" value="1"/>
</dbReference>
<dbReference type="Pfam" id="PF03151">
    <property type="entry name" value="TPT"/>
    <property type="match status" value="1"/>
</dbReference>
<comment type="similarity">
    <text evidence="1">Belongs to the sorting nexin family.</text>
</comment>
<feature type="domain" description="RGS" evidence="5">
    <location>
        <begin position="465"/>
        <end position="601"/>
    </location>
</feature>
<evidence type="ECO:0000256" key="3">
    <source>
        <dbReference type="SAM" id="MobiDB-lite"/>
    </source>
</evidence>
<feature type="compositionally biased region" description="Basic and acidic residues" evidence="3">
    <location>
        <begin position="668"/>
        <end position="683"/>
    </location>
</feature>
<dbReference type="Pfam" id="PF02194">
    <property type="entry name" value="PXA"/>
    <property type="match status" value="1"/>
</dbReference>
<dbReference type="SMART" id="SM00315">
    <property type="entry name" value="RGS"/>
    <property type="match status" value="1"/>
</dbReference>
<dbReference type="InterPro" id="IPR001683">
    <property type="entry name" value="PX_dom"/>
</dbReference>
<reference evidence="8 9" key="1">
    <citation type="journal article" date="2011" name="J. Gen. Appl. Microbiol.">
        <title>Draft genome sequencing of the enigmatic basidiomycete Mixia osmundae.</title>
        <authorList>
            <person name="Nishida H."/>
            <person name="Nagatsuka Y."/>
            <person name="Sugiyama J."/>
        </authorList>
    </citation>
    <scope>NUCLEOTIDE SEQUENCE [LARGE SCALE GENOMIC DNA]</scope>
    <source>
        <strain evidence="9">CBS 9802 / IAM 14324 / JCM 22182 / KY 12970</strain>
    </source>
</reference>
<feature type="transmembrane region" description="Helical" evidence="4">
    <location>
        <begin position="1484"/>
        <end position="1502"/>
    </location>
</feature>
<evidence type="ECO:0000259" key="6">
    <source>
        <dbReference type="PROSITE" id="PS50195"/>
    </source>
</evidence>
<dbReference type="Gene3D" id="3.30.1520.10">
    <property type="entry name" value="Phox-like domain"/>
    <property type="match status" value="1"/>
</dbReference>
<dbReference type="Gene3D" id="1.10.167.10">
    <property type="entry name" value="Regulator of G-protein Signalling 4, domain 2"/>
    <property type="match status" value="1"/>
</dbReference>
<dbReference type="Pfam" id="PF00787">
    <property type="entry name" value="PX"/>
    <property type="match status" value="1"/>
</dbReference>
<evidence type="ECO:0000259" key="7">
    <source>
        <dbReference type="PROSITE" id="PS51207"/>
    </source>
</evidence>
<name>G7E1X3_MIXOS</name>
<dbReference type="Pfam" id="PF00615">
    <property type="entry name" value="RGS"/>
    <property type="match status" value="1"/>
</dbReference>
<dbReference type="PROSITE" id="PS50132">
    <property type="entry name" value="RGS"/>
    <property type="match status" value="1"/>
</dbReference>
<dbReference type="eggNOG" id="KOG2101">
    <property type="taxonomic scope" value="Eukaryota"/>
</dbReference>
<feature type="transmembrane region" description="Helical" evidence="4">
    <location>
        <begin position="31"/>
        <end position="52"/>
    </location>
</feature>
<keyword evidence="9" id="KW-1185">Reference proteome</keyword>
<evidence type="ECO:0000256" key="1">
    <source>
        <dbReference type="ARBA" id="ARBA00010883"/>
    </source>
</evidence>
<comment type="caution">
    <text evidence="8">The sequence shown here is derived from an EMBL/GenBank/DDBJ whole genome shotgun (WGS) entry which is preliminary data.</text>
</comment>
<accession>G7E1X3</accession>
<feature type="transmembrane region" description="Helical" evidence="4">
    <location>
        <begin position="1457"/>
        <end position="1478"/>
    </location>
</feature>
<evidence type="ECO:0008006" key="10">
    <source>
        <dbReference type="Google" id="ProtNLM"/>
    </source>
</evidence>
<gene>
    <name evidence="8" type="primary">Mo03559</name>
    <name evidence="8" type="ORF">E5Q_03559</name>
</gene>
<dbReference type="STRING" id="764103.G7E1X3"/>
<feature type="transmembrane region" description="Helical" evidence="4">
    <location>
        <begin position="1603"/>
        <end position="1626"/>
    </location>
</feature>
<dbReference type="InterPro" id="IPR044926">
    <property type="entry name" value="RGS_subdomain_2"/>
</dbReference>
<evidence type="ECO:0000313" key="9">
    <source>
        <dbReference type="Proteomes" id="UP000009131"/>
    </source>
</evidence>